<evidence type="ECO:0000256" key="5">
    <source>
        <dbReference type="ARBA" id="ARBA00023277"/>
    </source>
</evidence>
<name>A0A239LXI0_9BACT</name>
<dbReference type="Proteomes" id="UP000198356">
    <property type="component" value="Unassembled WGS sequence"/>
</dbReference>
<keyword evidence="7" id="KW-0624">Polysaccharide degradation</keyword>
<dbReference type="PANTHER" id="PTHR31736">
    <property type="match status" value="1"/>
</dbReference>
<protein>
    <submittedName>
        <fullName evidence="10">Glycosyl hydrolases family 28</fullName>
    </submittedName>
</protein>
<dbReference type="PROSITE" id="PS51257">
    <property type="entry name" value="PROKAR_LIPOPROTEIN"/>
    <property type="match status" value="1"/>
</dbReference>
<dbReference type="Pfam" id="PF00295">
    <property type="entry name" value="Glyco_hydro_28"/>
    <property type="match status" value="1"/>
</dbReference>
<evidence type="ECO:0000256" key="2">
    <source>
        <dbReference type="ARBA" id="ARBA00022737"/>
    </source>
</evidence>
<evidence type="ECO:0000256" key="3">
    <source>
        <dbReference type="ARBA" id="ARBA00022801"/>
    </source>
</evidence>
<proteinExistence type="inferred from homology"/>
<reference evidence="10 11" key="1">
    <citation type="submission" date="2017-06" db="EMBL/GenBank/DDBJ databases">
        <authorList>
            <person name="Kim H.J."/>
            <person name="Triplett B.A."/>
        </authorList>
    </citation>
    <scope>NUCLEOTIDE SEQUENCE [LARGE SCALE GENOMIC DNA]</scope>
    <source>
        <strain evidence="10 11">DSM 18704</strain>
    </source>
</reference>
<dbReference type="SUPFAM" id="SSF51126">
    <property type="entry name" value="Pectin lyase-like"/>
    <property type="match status" value="1"/>
</dbReference>
<keyword evidence="5" id="KW-0119">Carbohydrate metabolism</keyword>
<keyword evidence="6 9" id="KW-0326">Glycosidase</keyword>
<dbReference type="AlphaFoldDB" id="A0A239LXI0"/>
<dbReference type="InterPro" id="IPR014756">
    <property type="entry name" value="Ig_E-set"/>
</dbReference>
<dbReference type="SUPFAM" id="SSF81296">
    <property type="entry name" value="E set domains"/>
    <property type="match status" value="1"/>
</dbReference>
<sequence>MRNVVGSVLIRMVVFAVTGGVLGCSSGSSPVPPVTVTISGAGQVRASASAQLSATLTNTNNTNVTWQVNGAAGGSAATGTISATGLYVAPATLPSPNAVTITAISQASPSASASVQETILNPLPILAAATATPTGSTGALLLDVRGSGFVAGSQIQLAGATQTTQVISSSELQATFNPLGAASVTVSVTNPDPGSSLSNVLTVSLPIVMVGVSGAAQTRLGQTTQFAATVSGSSNTAVTWQVNGVTGGATATGTISATGLYTAPAVLPAPNTVTIAAVSQAYTTVSGSLQETILNPVSTVSAVVPTLTNTAGTVLLDVTGTSFAGGAQIQAGGSSLTTTWISATELQANYNPAAGATSVTITTLNPNDGAIASNALTVTLPTIYAYTGPVPADETLSPYFTMSAGGVPLHAYWSTVRSVNFAQFKSGFTGQYYYPDAPYNATSGIATFASIQLNGSSQVSIAPVSGYPKTGAITSSSQVKILPAGAIDPAAISIVNGAIQFTVAQTGVPLQLTIEVDGDWLNSVHLFVNPFEVAPVGGSIIPPGYITQATIDSYKSPYIFQPGEYWINGNIDFRGDSDIYLEDGAILKWVTPFYPQLNTNPMITLGGNPAAPNVNMYLHGSGIIDGQSAQQYAANNGNGCGYNALLLAINNLNLTATNKAGVDGVILRNSCTFNMPISKVVGYPSNHFVINNVKILGFQGNSDGIDIFTDQYLDITHSFFRTADDLIVVYQQNIPSAYPTAHITATNNILWNELAHALAVGSSDNSTLASDPVAVDTVLFDHNDVIHDTGKAFLLGVFQTEYGIIQNITFSNNTIEETKSAIGVFTSPALATSNPGVIGSVTFSNINITAAQQVNTVNTYVVPLPNIQMLVQLPYGDNYIGDGTTTSASPAVIQGPIVFNNVVADGKPVVAYTNSPGYLNALGNAVPENVIAAGVTLRNATYGAFINEPSQVAGDILAPYCGSARCPLQP</sequence>
<comment type="similarity">
    <text evidence="1 9">Belongs to the glycosyl hydrolase 28 family.</text>
</comment>
<comment type="function">
    <text evidence="8">Pectinolytic enzyme involved in the degradation of xylogalacturonan (xga), a galacturonan backbone heavily substituted with xylose, and which is one important component of the hairy regions of pectin. Activity requires a galacturonic acid backbone substituted with xylose.</text>
</comment>
<keyword evidence="11" id="KW-1185">Reference proteome</keyword>
<dbReference type="GO" id="GO:0000272">
    <property type="term" value="P:polysaccharide catabolic process"/>
    <property type="evidence" value="ECO:0007669"/>
    <property type="project" value="UniProtKB-KW"/>
</dbReference>
<evidence type="ECO:0000313" key="10">
    <source>
        <dbReference type="EMBL" id="SNT34672.1"/>
    </source>
</evidence>
<evidence type="ECO:0000313" key="11">
    <source>
        <dbReference type="Proteomes" id="UP000198356"/>
    </source>
</evidence>
<dbReference type="InterPro" id="IPR000743">
    <property type="entry name" value="Glyco_hydro_28"/>
</dbReference>
<evidence type="ECO:0000256" key="6">
    <source>
        <dbReference type="ARBA" id="ARBA00023295"/>
    </source>
</evidence>
<dbReference type="InterPro" id="IPR012334">
    <property type="entry name" value="Pectin_lyas_fold"/>
</dbReference>
<organism evidence="10 11">
    <name type="scientific">Granulicella rosea</name>
    <dbReference type="NCBI Taxonomy" id="474952"/>
    <lineage>
        <taxon>Bacteria</taxon>
        <taxon>Pseudomonadati</taxon>
        <taxon>Acidobacteriota</taxon>
        <taxon>Terriglobia</taxon>
        <taxon>Terriglobales</taxon>
        <taxon>Acidobacteriaceae</taxon>
        <taxon>Granulicella</taxon>
    </lineage>
</organism>
<evidence type="ECO:0000256" key="4">
    <source>
        <dbReference type="ARBA" id="ARBA00023180"/>
    </source>
</evidence>
<dbReference type="EMBL" id="FZOU01000008">
    <property type="protein sequence ID" value="SNT34672.1"/>
    <property type="molecule type" value="Genomic_DNA"/>
</dbReference>
<dbReference type="RefSeq" id="WP_142988423.1">
    <property type="nucleotide sequence ID" value="NZ_FZOU01000008.1"/>
</dbReference>
<evidence type="ECO:0000256" key="8">
    <source>
        <dbReference type="ARBA" id="ARBA00037278"/>
    </source>
</evidence>
<dbReference type="GO" id="GO:0004650">
    <property type="term" value="F:polygalacturonase activity"/>
    <property type="evidence" value="ECO:0007669"/>
    <property type="project" value="InterPro"/>
</dbReference>
<keyword evidence="2" id="KW-0677">Repeat</keyword>
<gene>
    <name evidence="10" type="ORF">SAMN05421770_10821</name>
</gene>
<keyword evidence="4" id="KW-0325">Glycoprotein</keyword>
<evidence type="ECO:0000256" key="1">
    <source>
        <dbReference type="ARBA" id="ARBA00008834"/>
    </source>
</evidence>
<dbReference type="PANTHER" id="PTHR31736:SF9">
    <property type="entry name" value="ENDO-XYLOGALACTURONAN HYDROLASE A-RELATED"/>
    <property type="match status" value="1"/>
</dbReference>
<accession>A0A239LXI0</accession>
<evidence type="ECO:0000256" key="7">
    <source>
        <dbReference type="ARBA" id="ARBA00023326"/>
    </source>
</evidence>
<keyword evidence="3 9" id="KW-0378">Hydrolase</keyword>
<dbReference type="InterPro" id="IPR011050">
    <property type="entry name" value="Pectin_lyase_fold/virulence"/>
</dbReference>
<dbReference type="Gene3D" id="2.160.20.10">
    <property type="entry name" value="Single-stranded right-handed beta-helix, Pectin lyase-like"/>
    <property type="match status" value="1"/>
</dbReference>
<dbReference type="Gene3D" id="2.60.40.10">
    <property type="entry name" value="Immunoglobulins"/>
    <property type="match status" value="2"/>
</dbReference>
<dbReference type="OrthoDB" id="107371at2"/>
<evidence type="ECO:0000256" key="9">
    <source>
        <dbReference type="RuleBase" id="RU361169"/>
    </source>
</evidence>
<dbReference type="InterPro" id="IPR013783">
    <property type="entry name" value="Ig-like_fold"/>
</dbReference>